<feature type="transmembrane region" description="Helical" evidence="7">
    <location>
        <begin position="98"/>
        <end position="123"/>
    </location>
</feature>
<dbReference type="EMBL" id="FNQB01000005">
    <property type="protein sequence ID" value="SDZ64142.1"/>
    <property type="molecule type" value="Genomic_DNA"/>
</dbReference>
<evidence type="ECO:0000256" key="4">
    <source>
        <dbReference type="ARBA" id="ARBA00022692"/>
    </source>
</evidence>
<keyword evidence="5 7" id="KW-1133">Transmembrane helix</keyword>
<evidence type="ECO:0000256" key="3">
    <source>
        <dbReference type="ARBA" id="ARBA00022475"/>
    </source>
</evidence>
<keyword evidence="4 7" id="KW-0812">Transmembrane</keyword>
<dbReference type="CDD" id="cd06261">
    <property type="entry name" value="TM_PBP2"/>
    <property type="match status" value="1"/>
</dbReference>
<dbReference type="GO" id="GO:0071916">
    <property type="term" value="F:dipeptide transmembrane transporter activity"/>
    <property type="evidence" value="ECO:0007669"/>
    <property type="project" value="TreeGrafter"/>
</dbReference>
<dbReference type="InterPro" id="IPR045621">
    <property type="entry name" value="BPD_transp_1_N"/>
</dbReference>
<feature type="transmembrane region" description="Helical" evidence="7">
    <location>
        <begin position="234"/>
        <end position="256"/>
    </location>
</feature>
<accession>A0A1H3UNX9</accession>
<comment type="subcellular location">
    <subcellularLocation>
        <location evidence="1 7">Cell membrane</location>
        <topology evidence="1 7">Multi-pass membrane protein</topology>
    </subcellularLocation>
</comment>
<organism evidence="9 10">
    <name type="scientific">Asanoa ishikariensis</name>
    <dbReference type="NCBI Taxonomy" id="137265"/>
    <lineage>
        <taxon>Bacteria</taxon>
        <taxon>Bacillati</taxon>
        <taxon>Actinomycetota</taxon>
        <taxon>Actinomycetes</taxon>
        <taxon>Micromonosporales</taxon>
        <taxon>Micromonosporaceae</taxon>
        <taxon>Asanoa</taxon>
    </lineage>
</organism>
<keyword evidence="10" id="KW-1185">Reference proteome</keyword>
<dbReference type="STRING" id="137265.SAMN05421684_7675"/>
<keyword evidence="6 7" id="KW-0472">Membrane</keyword>
<keyword evidence="3" id="KW-1003">Cell membrane</keyword>
<evidence type="ECO:0000256" key="1">
    <source>
        <dbReference type="ARBA" id="ARBA00004651"/>
    </source>
</evidence>
<feature type="transmembrane region" description="Helical" evidence="7">
    <location>
        <begin position="135"/>
        <end position="160"/>
    </location>
</feature>
<keyword evidence="2 7" id="KW-0813">Transport</keyword>
<dbReference type="Proteomes" id="UP000199632">
    <property type="component" value="Unassembled WGS sequence"/>
</dbReference>
<proteinExistence type="inferred from homology"/>
<evidence type="ECO:0000256" key="6">
    <source>
        <dbReference type="ARBA" id="ARBA00023136"/>
    </source>
</evidence>
<evidence type="ECO:0000256" key="7">
    <source>
        <dbReference type="RuleBase" id="RU363032"/>
    </source>
</evidence>
<dbReference type="PANTHER" id="PTHR43163:SF6">
    <property type="entry name" value="DIPEPTIDE TRANSPORT SYSTEM PERMEASE PROTEIN DPPB-RELATED"/>
    <property type="match status" value="1"/>
</dbReference>
<dbReference type="SUPFAM" id="SSF161098">
    <property type="entry name" value="MetI-like"/>
    <property type="match status" value="1"/>
</dbReference>
<feature type="domain" description="ABC transmembrane type-1" evidence="8">
    <location>
        <begin position="96"/>
        <end position="299"/>
    </location>
</feature>
<dbReference type="RefSeq" id="WP_090803318.1">
    <property type="nucleotide sequence ID" value="NZ_BOND01000029.1"/>
</dbReference>
<dbReference type="PROSITE" id="PS50928">
    <property type="entry name" value="ABC_TM1"/>
    <property type="match status" value="1"/>
</dbReference>
<reference evidence="10" key="1">
    <citation type="submission" date="2016-10" db="EMBL/GenBank/DDBJ databases">
        <authorList>
            <person name="Varghese N."/>
            <person name="Submissions S."/>
        </authorList>
    </citation>
    <scope>NUCLEOTIDE SEQUENCE [LARGE SCALE GENOMIC DNA]</scope>
    <source>
        <strain evidence="10">DSM 44718</strain>
    </source>
</reference>
<protein>
    <submittedName>
        <fullName evidence="9">Peptide/nickel transport system permease protein</fullName>
    </submittedName>
</protein>
<evidence type="ECO:0000256" key="5">
    <source>
        <dbReference type="ARBA" id="ARBA00022989"/>
    </source>
</evidence>
<evidence type="ECO:0000256" key="2">
    <source>
        <dbReference type="ARBA" id="ARBA00022448"/>
    </source>
</evidence>
<feature type="transmembrane region" description="Helical" evidence="7">
    <location>
        <begin position="12"/>
        <end position="30"/>
    </location>
</feature>
<comment type="similarity">
    <text evidence="7">Belongs to the binding-protein-dependent transport system permease family.</text>
</comment>
<dbReference type="PANTHER" id="PTHR43163">
    <property type="entry name" value="DIPEPTIDE TRANSPORT SYSTEM PERMEASE PROTEIN DPPB-RELATED"/>
    <property type="match status" value="1"/>
</dbReference>
<gene>
    <name evidence="9" type="ORF">SAMN05421684_7675</name>
</gene>
<dbReference type="InterPro" id="IPR035906">
    <property type="entry name" value="MetI-like_sf"/>
</dbReference>
<feature type="transmembrane region" description="Helical" evidence="7">
    <location>
        <begin position="276"/>
        <end position="302"/>
    </location>
</feature>
<dbReference type="OrthoDB" id="9809425at2"/>
<name>A0A1H3UNX9_9ACTN</name>
<evidence type="ECO:0000313" key="9">
    <source>
        <dbReference type="EMBL" id="SDZ64142.1"/>
    </source>
</evidence>
<evidence type="ECO:0000259" key="8">
    <source>
        <dbReference type="PROSITE" id="PS50928"/>
    </source>
</evidence>
<dbReference type="Gene3D" id="1.10.3720.10">
    <property type="entry name" value="MetI-like"/>
    <property type="match status" value="1"/>
</dbReference>
<dbReference type="InterPro" id="IPR000515">
    <property type="entry name" value="MetI-like"/>
</dbReference>
<dbReference type="AlphaFoldDB" id="A0A1H3UNX9"/>
<dbReference type="Pfam" id="PF00528">
    <property type="entry name" value="BPD_transp_1"/>
    <property type="match status" value="1"/>
</dbReference>
<dbReference type="GO" id="GO:0005886">
    <property type="term" value="C:plasma membrane"/>
    <property type="evidence" value="ECO:0007669"/>
    <property type="project" value="UniProtKB-SubCell"/>
</dbReference>
<dbReference type="Pfam" id="PF19300">
    <property type="entry name" value="BPD_transp_1_N"/>
    <property type="match status" value="1"/>
</dbReference>
<evidence type="ECO:0000313" key="10">
    <source>
        <dbReference type="Proteomes" id="UP000199632"/>
    </source>
</evidence>
<sequence>MTRFLLRRIPQAVIVLFGVVTLAFVLTHVVPGDPARLIAGPNASVDTVASIHHQLGLDRSIGYQYWRYLVGLFHGDLGTSYALQDTPVASAILRALPISAALAVLGVLWEALLGIPVGILAAYRPGKLADRVTTLATLVGLSAPPFWVGLLLLYVLAFKFNLFPLSGYAAPYINYLILPSFTLGLGGAAWYARLTRTNMLEALRSPYVQMARAKGMPERVVLLRHCLRNVLSPLLTMLGMDLGYFLGGVVVIESVFGLPGAGKLTFDAIGTLDVPMITGAVLFAAFFIVVMNLLVDLAYALVDPRVRR</sequence>
<feature type="transmembrane region" description="Helical" evidence="7">
    <location>
        <begin position="172"/>
        <end position="192"/>
    </location>
</feature>